<keyword evidence="2" id="KW-1185">Reference proteome</keyword>
<reference evidence="1" key="1">
    <citation type="submission" date="2012-10" db="EMBL/GenBank/DDBJ databases">
        <authorList>
            <person name="Harkins D.M."/>
            <person name="Durkin A.S."/>
            <person name="Brinkac L.M."/>
            <person name="Haft D.H."/>
            <person name="Selengut J.D."/>
            <person name="Sanka R."/>
            <person name="DePew J."/>
            <person name="Purushe J."/>
            <person name="Matthias M.A."/>
            <person name="Vinetz J.M."/>
            <person name="Sutton G.G."/>
            <person name="Nierman W.C."/>
            <person name="Fouts D.E."/>
        </authorList>
    </citation>
    <scope>NUCLEOTIDE SEQUENCE [LARGE SCALE GENOMIC DNA]</scope>
    <source>
        <strain evidence="1">MOR084</strain>
    </source>
</reference>
<organism evidence="1 2">
    <name type="scientific">Leptospira santarosai str. MOR084</name>
    <dbReference type="NCBI Taxonomy" id="1049984"/>
    <lineage>
        <taxon>Bacteria</taxon>
        <taxon>Pseudomonadati</taxon>
        <taxon>Spirochaetota</taxon>
        <taxon>Spirochaetia</taxon>
        <taxon>Leptospirales</taxon>
        <taxon>Leptospiraceae</taxon>
        <taxon>Leptospira</taxon>
    </lineage>
</organism>
<accession>A0A0E2BUC3</accession>
<proteinExistence type="predicted"/>
<dbReference type="EMBL" id="AHON02000018">
    <property type="protein sequence ID" value="EKO35137.1"/>
    <property type="molecule type" value="Genomic_DNA"/>
</dbReference>
<dbReference type="Proteomes" id="UP000006329">
    <property type="component" value="Unassembled WGS sequence"/>
</dbReference>
<comment type="caution">
    <text evidence="1">The sequence shown here is derived from an EMBL/GenBank/DDBJ whole genome shotgun (WGS) entry which is preliminary data.</text>
</comment>
<protein>
    <submittedName>
        <fullName evidence="1">Uncharacterized protein</fullName>
    </submittedName>
</protein>
<name>A0A0E2BUC3_9LEPT</name>
<evidence type="ECO:0000313" key="2">
    <source>
        <dbReference type="Proteomes" id="UP000006329"/>
    </source>
</evidence>
<evidence type="ECO:0000313" key="1">
    <source>
        <dbReference type="EMBL" id="EKO35137.1"/>
    </source>
</evidence>
<sequence length="53" mass="6445">MNPHKDIDLTLSYFYRKSSGKACYLSNYEKRKIILRLYPLKRIFDLKDKSILF</sequence>
<dbReference type="AlphaFoldDB" id="A0A0E2BUC3"/>
<gene>
    <name evidence="1" type="ORF">LEP1GSC179_2216</name>
</gene>